<dbReference type="EMBL" id="AAOH01000005">
    <property type="protein sequence ID" value="EAR28022.1"/>
    <property type="molecule type" value="Genomic_DNA"/>
</dbReference>
<dbReference type="HOGENOM" id="CLU_2397402_0_0_6"/>
<evidence type="ECO:0000313" key="2">
    <source>
        <dbReference type="Proteomes" id="UP000006201"/>
    </source>
</evidence>
<evidence type="ECO:0000313" key="1">
    <source>
        <dbReference type="EMBL" id="EAR28022.1"/>
    </source>
</evidence>
<proteinExistence type="predicted"/>
<accession>A4CCD5</accession>
<dbReference type="Proteomes" id="UP000006201">
    <property type="component" value="Unassembled WGS sequence"/>
</dbReference>
<name>A4CCD5_9GAMM</name>
<dbReference type="RefSeq" id="WP_009839854.1">
    <property type="nucleotide sequence ID" value="NZ_CH959301.1"/>
</dbReference>
<reference evidence="1 2" key="1">
    <citation type="submission" date="2006-02" db="EMBL/GenBank/DDBJ databases">
        <authorList>
            <person name="Moran M.A."/>
            <person name="Kjelleberg S."/>
            <person name="Egan S."/>
            <person name="Saunders N."/>
            <person name="Thomas T."/>
            <person name="Ferriera S."/>
            <person name="Johnson J."/>
            <person name="Kravitz S."/>
            <person name="Halpern A."/>
            <person name="Remington K."/>
            <person name="Beeson K."/>
            <person name="Tran B."/>
            <person name="Rogers Y.-H."/>
            <person name="Friedman R."/>
            <person name="Venter J.C."/>
        </authorList>
    </citation>
    <scope>NUCLEOTIDE SEQUENCE [LARGE SCALE GENOMIC DNA]</scope>
    <source>
        <strain evidence="1 2">D2</strain>
    </source>
</reference>
<protein>
    <submittedName>
        <fullName evidence="1">Uncharacterized protein</fullName>
    </submittedName>
</protein>
<keyword evidence="2" id="KW-1185">Reference proteome</keyword>
<comment type="caution">
    <text evidence="1">The sequence shown here is derived from an EMBL/GenBank/DDBJ whole genome shotgun (WGS) entry which is preliminary data.</text>
</comment>
<sequence>MKKTDKKMNTAVIKQLNALCDELTFTLTGFRYVSHTLEAKSTQYAITVLLYFDTPENKDAAQLKKGEIVALIQSLLLPTGLTVNEKEIKWLIE</sequence>
<dbReference type="STRING" id="87626.PTD2_19410"/>
<dbReference type="AlphaFoldDB" id="A4CCD5"/>
<organism evidence="1 2">
    <name type="scientific">Pseudoalteromonas tunicata D2</name>
    <dbReference type="NCBI Taxonomy" id="87626"/>
    <lineage>
        <taxon>Bacteria</taxon>
        <taxon>Pseudomonadati</taxon>
        <taxon>Pseudomonadota</taxon>
        <taxon>Gammaproteobacteria</taxon>
        <taxon>Alteromonadales</taxon>
        <taxon>Pseudoalteromonadaceae</taxon>
        <taxon>Pseudoalteromonas</taxon>
    </lineage>
</organism>
<gene>
    <name evidence="1" type="ORF">PTD2_19410</name>
</gene>